<proteinExistence type="predicted"/>
<dbReference type="Proteomes" id="UP000810252">
    <property type="component" value="Unassembled WGS sequence"/>
</dbReference>
<comment type="caution">
    <text evidence="1">The sequence shown here is derived from an EMBL/GenBank/DDBJ whole genome shotgun (WGS) entry which is preliminary data.</text>
</comment>
<accession>A0A9D9EKR9</accession>
<dbReference type="AlphaFoldDB" id="A0A9D9EKR9"/>
<reference evidence="1" key="2">
    <citation type="journal article" date="2021" name="PeerJ">
        <title>Extensive microbial diversity within the chicken gut microbiome revealed by metagenomics and culture.</title>
        <authorList>
            <person name="Gilroy R."/>
            <person name="Ravi A."/>
            <person name="Getino M."/>
            <person name="Pursley I."/>
            <person name="Horton D.L."/>
            <person name="Alikhan N.F."/>
            <person name="Baker D."/>
            <person name="Gharbi K."/>
            <person name="Hall N."/>
            <person name="Watson M."/>
            <person name="Adriaenssens E.M."/>
            <person name="Foster-Nyarko E."/>
            <person name="Jarju S."/>
            <person name="Secka A."/>
            <person name="Antonio M."/>
            <person name="Oren A."/>
            <person name="Chaudhuri R.R."/>
            <person name="La Ragione R."/>
            <person name="Hildebrand F."/>
            <person name="Pallen M.J."/>
        </authorList>
    </citation>
    <scope>NUCLEOTIDE SEQUENCE</scope>
    <source>
        <strain evidence="1">20514</strain>
    </source>
</reference>
<evidence type="ECO:0000313" key="2">
    <source>
        <dbReference type="Proteomes" id="UP000810252"/>
    </source>
</evidence>
<protein>
    <submittedName>
        <fullName evidence="1">Fimbrillin family protein</fullName>
    </submittedName>
</protein>
<evidence type="ECO:0000313" key="1">
    <source>
        <dbReference type="EMBL" id="MBO8448750.1"/>
    </source>
</evidence>
<name>A0A9D9EKR9_9BACT</name>
<gene>
    <name evidence="1" type="ORF">IAC29_05720</name>
</gene>
<sequence length="610" mass="65452">MPDGGGVDAGNHKFLVYYPYSETNVSSKLTGTLASQQSQAGTSSTHLLQYSLLAASVDTEAKATGEAVDVTLENVFDVMHISVSSSKYEGWNLESVSINVPGATLTGDWTYDIGTGSLEMTGGEAPGITLNVADFTLGGKFTGYAVVSMPADASSCEVVVNVSKGDEAYSLTGSGVAFSGNMDLQIDGYDESVLEDSAVDLSQYDGRTVTANCYVAGLAGTQYKFPATVMGNGVTTPATPGYSQNGDAAGIIPETLSPASAAILWQTEPGLLTDVRLRSGYVYFTTAGETGTGLRQGNAVIAVYDAAGYIIWSWHIWVTDADLEGSAVTYTIHDKYSQYTEYLNPVLMDRNLGATTDQLTNVSGDNGSYGLMYQWGRKDPFPGPDDNGYTSTSYRSTYDASGELLSPLPSSDSGSPFASEWSAVTVGFSDADKNRYPMAFVYTAPMWTAEVHDDYWGNPYSEASSNESGHKTIYDPCPPGWRVPHSYAWTGLTDAGNDGLKSNFGQWHVSWGGTFASDAEYQAYIKENGGLVFNTGAGSATYPMSGMIFNNGGKLQLFRVGNYVQGCWTNMPNTNNNAFRFYFDYANLNLRNNNARIIGHAVRCMKDTGY</sequence>
<organism evidence="1 2">
    <name type="scientific">Candidatus Cryptobacteroides merdigallinarum</name>
    <dbReference type="NCBI Taxonomy" id="2840770"/>
    <lineage>
        <taxon>Bacteria</taxon>
        <taxon>Pseudomonadati</taxon>
        <taxon>Bacteroidota</taxon>
        <taxon>Bacteroidia</taxon>
        <taxon>Bacteroidales</taxon>
        <taxon>Candidatus Cryptobacteroides</taxon>
    </lineage>
</organism>
<reference evidence="1" key="1">
    <citation type="submission" date="2020-10" db="EMBL/GenBank/DDBJ databases">
        <authorList>
            <person name="Gilroy R."/>
        </authorList>
    </citation>
    <scope>NUCLEOTIDE SEQUENCE</scope>
    <source>
        <strain evidence="1">20514</strain>
    </source>
</reference>
<dbReference type="EMBL" id="JADIMQ010000081">
    <property type="protein sequence ID" value="MBO8448750.1"/>
    <property type="molecule type" value="Genomic_DNA"/>
</dbReference>